<proteinExistence type="predicted"/>
<evidence type="ECO:0000256" key="3">
    <source>
        <dbReference type="ARBA" id="ARBA00023163"/>
    </source>
</evidence>
<dbReference type="InterPro" id="IPR036271">
    <property type="entry name" value="Tet_transcr_reg_TetR-rel_C_sf"/>
</dbReference>
<dbReference type="PANTHER" id="PTHR30055">
    <property type="entry name" value="HTH-TYPE TRANSCRIPTIONAL REGULATOR RUTR"/>
    <property type="match status" value="1"/>
</dbReference>
<name>A0A917FMC9_9HYPH</name>
<reference evidence="6" key="1">
    <citation type="journal article" date="2014" name="Int. J. Syst. Evol. Microbiol.">
        <title>Complete genome sequence of Corynebacterium casei LMG S-19264T (=DSM 44701T), isolated from a smear-ripened cheese.</title>
        <authorList>
            <consortium name="US DOE Joint Genome Institute (JGI-PGF)"/>
            <person name="Walter F."/>
            <person name="Albersmeier A."/>
            <person name="Kalinowski J."/>
            <person name="Ruckert C."/>
        </authorList>
    </citation>
    <scope>NUCLEOTIDE SEQUENCE</scope>
    <source>
        <strain evidence="6">CCM 7897</strain>
    </source>
</reference>
<accession>A0A917FMC9</accession>
<evidence type="ECO:0000313" key="6">
    <source>
        <dbReference type="EMBL" id="GGF89216.1"/>
    </source>
</evidence>
<feature type="domain" description="HTH tetR-type" evidence="5">
    <location>
        <begin position="1"/>
        <end position="60"/>
    </location>
</feature>
<protein>
    <submittedName>
        <fullName evidence="6">TetR family transcriptional regulator</fullName>
    </submittedName>
</protein>
<dbReference type="Proteomes" id="UP000606044">
    <property type="component" value="Unassembled WGS sequence"/>
</dbReference>
<gene>
    <name evidence="6" type="ORF">GCM10007301_56410</name>
</gene>
<reference evidence="6" key="2">
    <citation type="submission" date="2020-09" db="EMBL/GenBank/DDBJ databases">
        <authorList>
            <person name="Sun Q."/>
            <person name="Sedlacek I."/>
        </authorList>
    </citation>
    <scope>NUCLEOTIDE SEQUENCE</scope>
    <source>
        <strain evidence="6">CCM 7897</strain>
    </source>
</reference>
<dbReference type="Pfam" id="PF00440">
    <property type="entry name" value="TetR_N"/>
    <property type="match status" value="1"/>
</dbReference>
<keyword evidence="2 4" id="KW-0238">DNA-binding</keyword>
<evidence type="ECO:0000256" key="4">
    <source>
        <dbReference type="PROSITE-ProRule" id="PRU00335"/>
    </source>
</evidence>
<dbReference type="PANTHER" id="PTHR30055:SF234">
    <property type="entry name" value="HTH-TYPE TRANSCRIPTIONAL REGULATOR BETI"/>
    <property type="match status" value="1"/>
</dbReference>
<evidence type="ECO:0000256" key="1">
    <source>
        <dbReference type="ARBA" id="ARBA00023015"/>
    </source>
</evidence>
<dbReference type="AlphaFoldDB" id="A0A917FMC9"/>
<organism evidence="6 7">
    <name type="scientific">Azorhizobium oxalatiphilum</name>
    <dbReference type="NCBI Taxonomy" id="980631"/>
    <lineage>
        <taxon>Bacteria</taxon>
        <taxon>Pseudomonadati</taxon>
        <taxon>Pseudomonadota</taxon>
        <taxon>Alphaproteobacteria</taxon>
        <taxon>Hyphomicrobiales</taxon>
        <taxon>Xanthobacteraceae</taxon>
        <taxon>Azorhizobium</taxon>
    </lineage>
</organism>
<dbReference type="PRINTS" id="PR00455">
    <property type="entry name" value="HTHTETR"/>
</dbReference>
<evidence type="ECO:0000313" key="7">
    <source>
        <dbReference type="Proteomes" id="UP000606044"/>
    </source>
</evidence>
<dbReference type="GO" id="GO:0000976">
    <property type="term" value="F:transcription cis-regulatory region binding"/>
    <property type="evidence" value="ECO:0007669"/>
    <property type="project" value="TreeGrafter"/>
</dbReference>
<dbReference type="InterPro" id="IPR001647">
    <property type="entry name" value="HTH_TetR"/>
</dbReference>
<dbReference type="PROSITE" id="PS50977">
    <property type="entry name" value="HTH_TETR_2"/>
    <property type="match status" value="1"/>
</dbReference>
<sequence>MTRARLRRAATNVFARNGYHATKVSDIVAAAGVTQPTFYIYCESKEAAYEALVAAFRDNLRQITLTNLIDPAIPQAELETRVAQSFHRFLDFMAQDRALTEIGFFQPPGCSQTKALMVDWVAANIAQEQAGGVFRADIPAAHIARMLVGLLDQMGRMNTDAAGRGELARHCARLFCGGVGMRTG</sequence>
<dbReference type="InterPro" id="IPR050109">
    <property type="entry name" value="HTH-type_TetR-like_transc_reg"/>
</dbReference>
<dbReference type="EMBL" id="BMCT01000014">
    <property type="protein sequence ID" value="GGF89216.1"/>
    <property type="molecule type" value="Genomic_DNA"/>
</dbReference>
<evidence type="ECO:0000259" key="5">
    <source>
        <dbReference type="PROSITE" id="PS50977"/>
    </source>
</evidence>
<keyword evidence="7" id="KW-1185">Reference proteome</keyword>
<feature type="DNA-binding region" description="H-T-H motif" evidence="4">
    <location>
        <begin position="23"/>
        <end position="42"/>
    </location>
</feature>
<dbReference type="GO" id="GO:0003700">
    <property type="term" value="F:DNA-binding transcription factor activity"/>
    <property type="evidence" value="ECO:0007669"/>
    <property type="project" value="TreeGrafter"/>
</dbReference>
<keyword evidence="1" id="KW-0805">Transcription regulation</keyword>
<dbReference type="SUPFAM" id="SSF46689">
    <property type="entry name" value="Homeodomain-like"/>
    <property type="match status" value="1"/>
</dbReference>
<dbReference type="InterPro" id="IPR009057">
    <property type="entry name" value="Homeodomain-like_sf"/>
</dbReference>
<dbReference type="Gene3D" id="1.10.357.10">
    <property type="entry name" value="Tetracycline Repressor, domain 2"/>
    <property type="match status" value="1"/>
</dbReference>
<keyword evidence="3" id="KW-0804">Transcription</keyword>
<dbReference type="SUPFAM" id="SSF48498">
    <property type="entry name" value="Tetracyclin repressor-like, C-terminal domain"/>
    <property type="match status" value="1"/>
</dbReference>
<comment type="caution">
    <text evidence="6">The sequence shown here is derived from an EMBL/GenBank/DDBJ whole genome shotgun (WGS) entry which is preliminary data.</text>
</comment>
<evidence type="ECO:0000256" key="2">
    <source>
        <dbReference type="ARBA" id="ARBA00023125"/>
    </source>
</evidence>